<sequence length="119" mass="13751">MINYSRFNYVFALMSLLLLFSCEKTLRSSSSVSEAKEAVDGFVNQYQNSYNKLCSKSRNDALKEEFRELAGYVSGLNGCGEKAVKLSYDEQYEIDNYAQKKLYEHPDLRMLLQGQINCW</sequence>
<dbReference type="STRING" id="420404.SAMN05421793_1197"/>
<keyword evidence="2" id="KW-1185">Reference proteome</keyword>
<dbReference type="PROSITE" id="PS51257">
    <property type="entry name" value="PROKAR_LIPOPROTEIN"/>
    <property type="match status" value="1"/>
</dbReference>
<dbReference type="EMBL" id="FNWX01000019">
    <property type="protein sequence ID" value="SEH66886.1"/>
    <property type="molecule type" value="Genomic_DNA"/>
</dbReference>
<gene>
    <name evidence="1" type="ORF">SAMN05421793_1197</name>
</gene>
<name>A0A1H6JWA8_9FLAO</name>
<protein>
    <recommendedName>
        <fullName evidence="3">Lipoprotein</fullName>
    </recommendedName>
</protein>
<dbReference type="RefSeq" id="WP_089770028.1">
    <property type="nucleotide sequence ID" value="NZ_FNWX01000019.1"/>
</dbReference>
<organism evidence="1 2">
    <name type="scientific">Epilithonimonas hominis</name>
    <dbReference type="NCBI Taxonomy" id="420404"/>
    <lineage>
        <taxon>Bacteria</taxon>
        <taxon>Pseudomonadati</taxon>
        <taxon>Bacteroidota</taxon>
        <taxon>Flavobacteriia</taxon>
        <taxon>Flavobacteriales</taxon>
        <taxon>Weeksellaceae</taxon>
        <taxon>Chryseobacterium group</taxon>
        <taxon>Epilithonimonas</taxon>
    </lineage>
</organism>
<dbReference type="AlphaFoldDB" id="A0A1H6JWA8"/>
<accession>A0A1H6JWA8</accession>
<proteinExistence type="predicted"/>
<evidence type="ECO:0000313" key="2">
    <source>
        <dbReference type="Proteomes" id="UP000198555"/>
    </source>
</evidence>
<evidence type="ECO:0000313" key="1">
    <source>
        <dbReference type="EMBL" id="SEH66886.1"/>
    </source>
</evidence>
<evidence type="ECO:0008006" key="3">
    <source>
        <dbReference type="Google" id="ProtNLM"/>
    </source>
</evidence>
<reference evidence="2" key="1">
    <citation type="submission" date="2016-10" db="EMBL/GenBank/DDBJ databases">
        <authorList>
            <person name="Varghese N."/>
            <person name="Submissions S."/>
        </authorList>
    </citation>
    <scope>NUCLEOTIDE SEQUENCE [LARGE SCALE GENOMIC DNA]</scope>
    <source>
        <strain evidence="2">DSM 19326</strain>
    </source>
</reference>
<dbReference type="Proteomes" id="UP000198555">
    <property type="component" value="Unassembled WGS sequence"/>
</dbReference>